<accession>A0A4U6VKN4</accession>
<sequence>MRIGRRLPAVLPIPASRRKGGSVREQARHRRATPAGRMRRHLLATGGERRRLPRPFIRVDAQRRFPSYFATVGTRIVATIVSVPDVFQPIVNVRSRGVTFGPGLLCPFLPIYLPVGDDEVFALDTSSSFAVLSLAKLWPPRLENQCHRDISEWSWLTLPPPPFDRLDVTSYAVHPDERWTILVSTAAATFAFDATARVWARRGEWALPFAGRAHFVHGLNAIVGLSKDPASLGHLCSCKAAATGDGWPTWKLGREKLFSEDPAERHVGATLLYLGGSEFCLVRSVSIGGGNNTADEEELEEEGDGGADEERETFRVQCYKVPEGTTEASILADPVAFWL</sequence>
<feature type="region of interest" description="Disordered" evidence="1">
    <location>
        <begin position="291"/>
        <end position="311"/>
    </location>
</feature>
<dbReference type="Gramene" id="TKW29562">
    <property type="protein sequence ID" value="TKW29562"/>
    <property type="gene ID" value="SEVIR_3G403500v2"/>
</dbReference>
<dbReference type="InterPro" id="IPR012871">
    <property type="entry name" value="DUF1668_ORYSA"/>
</dbReference>
<evidence type="ECO:0008006" key="4">
    <source>
        <dbReference type="Google" id="ProtNLM"/>
    </source>
</evidence>
<dbReference type="Pfam" id="PF07893">
    <property type="entry name" value="DUF1668"/>
    <property type="match status" value="1"/>
</dbReference>
<reference evidence="2" key="1">
    <citation type="submission" date="2019-03" db="EMBL/GenBank/DDBJ databases">
        <title>WGS assembly of Setaria viridis.</title>
        <authorList>
            <person name="Huang P."/>
            <person name="Jenkins J."/>
            <person name="Grimwood J."/>
            <person name="Barry K."/>
            <person name="Healey A."/>
            <person name="Mamidi S."/>
            <person name="Sreedasyam A."/>
            <person name="Shu S."/>
            <person name="Feldman M."/>
            <person name="Wu J."/>
            <person name="Yu Y."/>
            <person name="Chen C."/>
            <person name="Johnson J."/>
            <person name="Rokhsar D."/>
            <person name="Baxter I."/>
            <person name="Schmutz J."/>
            <person name="Brutnell T."/>
            <person name="Kellogg E."/>
        </authorList>
    </citation>
    <scope>NUCLEOTIDE SEQUENCE [LARGE SCALE GENOMIC DNA]</scope>
</reference>
<feature type="region of interest" description="Disordered" evidence="1">
    <location>
        <begin position="15"/>
        <end position="35"/>
    </location>
</feature>
<dbReference type="Proteomes" id="UP000298652">
    <property type="component" value="Chromosome 3"/>
</dbReference>
<evidence type="ECO:0000313" key="3">
    <source>
        <dbReference type="Proteomes" id="UP000298652"/>
    </source>
</evidence>
<name>A0A4U6VKN4_SETVI</name>
<gene>
    <name evidence="2" type="ORF">SEVIR_3G403500v2</name>
</gene>
<organism evidence="2 3">
    <name type="scientific">Setaria viridis</name>
    <name type="common">Green bristlegrass</name>
    <name type="synonym">Setaria italica subsp. viridis</name>
    <dbReference type="NCBI Taxonomy" id="4556"/>
    <lineage>
        <taxon>Eukaryota</taxon>
        <taxon>Viridiplantae</taxon>
        <taxon>Streptophyta</taxon>
        <taxon>Embryophyta</taxon>
        <taxon>Tracheophyta</taxon>
        <taxon>Spermatophyta</taxon>
        <taxon>Magnoliopsida</taxon>
        <taxon>Liliopsida</taxon>
        <taxon>Poales</taxon>
        <taxon>Poaceae</taxon>
        <taxon>PACMAD clade</taxon>
        <taxon>Panicoideae</taxon>
        <taxon>Panicodae</taxon>
        <taxon>Paniceae</taxon>
        <taxon>Cenchrinae</taxon>
        <taxon>Setaria</taxon>
    </lineage>
</organism>
<proteinExistence type="predicted"/>
<dbReference type="AlphaFoldDB" id="A0A4U6VKN4"/>
<evidence type="ECO:0000256" key="1">
    <source>
        <dbReference type="SAM" id="MobiDB-lite"/>
    </source>
</evidence>
<dbReference type="PANTHER" id="PTHR33085">
    <property type="entry name" value="OS12G0113100 PROTEIN-RELATED"/>
    <property type="match status" value="1"/>
</dbReference>
<dbReference type="PANTHER" id="PTHR33085:SF42">
    <property type="entry name" value="DUF1618 DOMAIN-CONTAINING PROTEIN"/>
    <property type="match status" value="1"/>
</dbReference>
<dbReference type="EMBL" id="CM016554">
    <property type="protein sequence ID" value="TKW29562.1"/>
    <property type="molecule type" value="Genomic_DNA"/>
</dbReference>
<evidence type="ECO:0000313" key="2">
    <source>
        <dbReference type="EMBL" id="TKW29562.1"/>
    </source>
</evidence>
<protein>
    <recommendedName>
        <fullName evidence="4">DUF295 domain-containing protein</fullName>
    </recommendedName>
</protein>
<dbReference type="OMA" id="GITFGPW"/>
<keyword evidence="3" id="KW-1185">Reference proteome</keyword>
<feature type="compositionally biased region" description="Acidic residues" evidence="1">
    <location>
        <begin position="294"/>
        <end position="311"/>
    </location>
</feature>
<feature type="compositionally biased region" description="Basic residues" evidence="1">
    <location>
        <begin position="16"/>
        <end position="35"/>
    </location>
</feature>